<dbReference type="PROSITE" id="PS00550">
    <property type="entry name" value="HEMERYTHRINS"/>
    <property type="match status" value="1"/>
</dbReference>
<comment type="caution">
    <text evidence="6">The sequence shown here is derived from an EMBL/GenBank/DDBJ whole genome shotgun (WGS) entry which is preliminary data.</text>
</comment>
<protein>
    <recommendedName>
        <fullName evidence="5">Hemerythrin-like domain-containing protein</fullName>
    </recommendedName>
</protein>
<proteinExistence type="inferred from homology"/>
<comment type="similarity">
    <text evidence="1">Belongs to the hemerythrin family.</text>
</comment>
<evidence type="ECO:0000256" key="1">
    <source>
        <dbReference type="ARBA" id="ARBA00010587"/>
    </source>
</evidence>
<feature type="domain" description="Hemerythrin-like" evidence="5">
    <location>
        <begin position="15"/>
        <end position="125"/>
    </location>
</feature>
<sequence length="146" mass="16238">MGLMALSWTTEMSVGDELVDRQHREILALTAKMADCAKRPGGREEAFPVLTSLLASLDEHFADEERQMLDTRYAGADAHRREHEAMARTLRTLRASVRFPAELIRSTITILPRWIAAHQANQDSGLSRHAALLVGVTSCLPVASRF</sequence>
<dbReference type="InterPro" id="IPR050669">
    <property type="entry name" value="Hemerythrin"/>
</dbReference>
<name>A0A9W7NJV7_9PROT</name>
<keyword evidence="4" id="KW-0408">Iron</keyword>
<dbReference type="Pfam" id="PF01814">
    <property type="entry name" value="Hemerythrin"/>
    <property type="match status" value="1"/>
</dbReference>
<dbReference type="CDD" id="cd12107">
    <property type="entry name" value="Hemerythrin"/>
    <property type="match status" value="1"/>
</dbReference>
<dbReference type="PANTHER" id="PTHR37164:SF1">
    <property type="entry name" value="BACTERIOHEMERYTHRIN"/>
    <property type="match status" value="1"/>
</dbReference>
<dbReference type="GO" id="GO:0005344">
    <property type="term" value="F:oxygen carrier activity"/>
    <property type="evidence" value="ECO:0007669"/>
    <property type="project" value="UniProtKB-KW"/>
</dbReference>
<evidence type="ECO:0000256" key="3">
    <source>
        <dbReference type="ARBA" id="ARBA00022723"/>
    </source>
</evidence>
<dbReference type="InterPro" id="IPR016131">
    <property type="entry name" value="Haemerythrin_Fe_BS"/>
</dbReference>
<gene>
    <name evidence="6" type="ORF">DS843_13055</name>
</gene>
<dbReference type="EMBL" id="QOKW01000008">
    <property type="protein sequence ID" value="KAA0680757.1"/>
    <property type="molecule type" value="Genomic_DNA"/>
</dbReference>
<accession>A0A9W7NJV7</accession>
<organism evidence="6 7">
    <name type="scientific">Roseomonas genomospecies 6</name>
    <dbReference type="NCBI Taxonomy" id="214106"/>
    <lineage>
        <taxon>Bacteria</taxon>
        <taxon>Pseudomonadati</taxon>
        <taxon>Pseudomonadota</taxon>
        <taxon>Alphaproteobacteria</taxon>
        <taxon>Acetobacterales</taxon>
        <taxon>Roseomonadaceae</taxon>
        <taxon>Roseomonas</taxon>
    </lineage>
</organism>
<dbReference type="Gene3D" id="1.20.120.50">
    <property type="entry name" value="Hemerythrin-like"/>
    <property type="match status" value="1"/>
</dbReference>
<dbReference type="AlphaFoldDB" id="A0A9W7NJV7"/>
<keyword evidence="2" id="KW-0813">Transport</keyword>
<evidence type="ECO:0000256" key="2">
    <source>
        <dbReference type="ARBA" id="ARBA00022621"/>
    </source>
</evidence>
<dbReference type="OrthoDB" id="5296936at2"/>
<evidence type="ECO:0000313" key="6">
    <source>
        <dbReference type="EMBL" id="KAA0680757.1"/>
    </source>
</evidence>
<dbReference type="InterPro" id="IPR012312">
    <property type="entry name" value="Hemerythrin-like"/>
</dbReference>
<dbReference type="SUPFAM" id="SSF47188">
    <property type="entry name" value="Hemerythrin-like"/>
    <property type="match status" value="1"/>
</dbReference>
<evidence type="ECO:0000259" key="5">
    <source>
        <dbReference type="Pfam" id="PF01814"/>
    </source>
</evidence>
<keyword evidence="2" id="KW-0561">Oxygen transport</keyword>
<dbReference type="PANTHER" id="PTHR37164">
    <property type="entry name" value="BACTERIOHEMERYTHRIN"/>
    <property type="match status" value="1"/>
</dbReference>
<dbReference type="Proteomes" id="UP000480854">
    <property type="component" value="Unassembled WGS sequence"/>
</dbReference>
<keyword evidence="3" id="KW-0479">Metal-binding</keyword>
<evidence type="ECO:0000256" key="4">
    <source>
        <dbReference type="ARBA" id="ARBA00023004"/>
    </source>
</evidence>
<dbReference type="InterPro" id="IPR012827">
    <property type="entry name" value="Hemerythrin_metal-bd"/>
</dbReference>
<keyword evidence="7" id="KW-1185">Reference proteome</keyword>
<dbReference type="GO" id="GO:0046872">
    <property type="term" value="F:metal ion binding"/>
    <property type="evidence" value="ECO:0007669"/>
    <property type="project" value="UniProtKB-KW"/>
</dbReference>
<dbReference type="NCBIfam" id="TIGR02481">
    <property type="entry name" value="hemeryth_dom"/>
    <property type="match status" value="1"/>
</dbReference>
<evidence type="ECO:0000313" key="7">
    <source>
        <dbReference type="Proteomes" id="UP000480854"/>
    </source>
</evidence>
<reference evidence="6 7" key="1">
    <citation type="submission" date="2018-07" db="EMBL/GenBank/DDBJ databases">
        <title>Genome sequence of Azospirillum sp. ATCC 49961.</title>
        <authorList>
            <person name="Sant'Anna F.H."/>
            <person name="Baldani J.I."/>
            <person name="Zilli J.E."/>
            <person name="Reis V.M."/>
            <person name="Hartmann A."/>
            <person name="Cruz L."/>
            <person name="de Souza E.M."/>
            <person name="de Oliveira Pedrosa F."/>
            <person name="Passaglia L.M.P."/>
        </authorList>
    </citation>
    <scope>NUCLEOTIDE SEQUENCE [LARGE SCALE GENOMIC DNA]</scope>
    <source>
        <strain evidence="6 7">ATCC 49961</strain>
    </source>
</reference>
<dbReference type="InterPro" id="IPR035938">
    <property type="entry name" value="Hemerythrin-like_sf"/>
</dbReference>